<sequence length="129" mass="14121">MVVGPRIEDSPLTRVRVEPPEGGITVIPVPRVIEMYSVSERELEQIAGASGASAFHSVFFGITFGAAMALLISILLSELPNRTFALVWALFVLTLATIFFGIQAIRTHRESGRGFRTIKTESRSLSTED</sequence>
<keyword evidence="1" id="KW-1133">Transmembrane helix</keyword>
<evidence type="ECO:0000313" key="2">
    <source>
        <dbReference type="EMBL" id="TMI79877.1"/>
    </source>
</evidence>
<feature type="transmembrane region" description="Helical" evidence="1">
    <location>
        <begin position="83"/>
        <end position="105"/>
    </location>
</feature>
<accession>A0A537J8L8</accession>
<dbReference type="EMBL" id="VBAO01000253">
    <property type="protein sequence ID" value="TMI79877.1"/>
    <property type="molecule type" value="Genomic_DNA"/>
</dbReference>
<keyword evidence="1" id="KW-0812">Transmembrane</keyword>
<protein>
    <submittedName>
        <fullName evidence="2">Uncharacterized protein</fullName>
    </submittedName>
</protein>
<proteinExistence type="predicted"/>
<dbReference type="AlphaFoldDB" id="A0A537J8L8"/>
<keyword evidence="1" id="KW-0472">Membrane</keyword>
<comment type="caution">
    <text evidence="2">The sequence shown here is derived from an EMBL/GenBank/DDBJ whole genome shotgun (WGS) entry which is preliminary data.</text>
</comment>
<evidence type="ECO:0000256" key="1">
    <source>
        <dbReference type="SAM" id="Phobius"/>
    </source>
</evidence>
<organism evidence="2 3">
    <name type="scientific">Candidatus Segetimicrobium genomatis</name>
    <dbReference type="NCBI Taxonomy" id="2569760"/>
    <lineage>
        <taxon>Bacteria</taxon>
        <taxon>Bacillati</taxon>
        <taxon>Candidatus Sysuimicrobiota</taxon>
        <taxon>Candidatus Sysuimicrobiia</taxon>
        <taxon>Candidatus Sysuimicrobiales</taxon>
        <taxon>Candidatus Segetimicrobiaceae</taxon>
        <taxon>Candidatus Segetimicrobium</taxon>
    </lineage>
</organism>
<dbReference type="Proteomes" id="UP000320048">
    <property type="component" value="Unassembled WGS sequence"/>
</dbReference>
<gene>
    <name evidence="2" type="ORF">E6H04_09740</name>
</gene>
<name>A0A537J8L8_9BACT</name>
<reference evidence="2 3" key="1">
    <citation type="journal article" date="2019" name="Nat. Microbiol.">
        <title>Mediterranean grassland soil C-N compound turnover is dependent on rainfall and depth, and is mediated by genomically divergent microorganisms.</title>
        <authorList>
            <person name="Diamond S."/>
            <person name="Andeer P.F."/>
            <person name="Li Z."/>
            <person name="Crits-Christoph A."/>
            <person name="Burstein D."/>
            <person name="Anantharaman K."/>
            <person name="Lane K.R."/>
            <person name="Thomas B.C."/>
            <person name="Pan C."/>
            <person name="Northen T.R."/>
            <person name="Banfield J.F."/>
        </authorList>
    </citation>
    <scope>NUCLEOTIDE SEQUENCE [LARGE SCALE GENOMIC DNA]</scope>
    <source>
        <strain evidence="2">NP_7</strain>
    </source>
</reference>
<evidence type="ECO:0000313" key="3">
    <source>
        <dbReference type="Proteomes" id="UP000320048"/>
    </source>
</evidence>
<feature type="transmembrane region" description="Helical" evidence="1">
    <location>
        <begin position="58"/>
        <end position="77"/>
    </location>
</feature>